<evidence type="ECO:0000313" key="1">
    <source>
        <dbReference type="EMBL" id="EJW92102.1"/>
    </source>
</evidence>
<reference evidence="1" key="1">
    <citation type="journal article" date="2012" name="PLoS ONE">
        <title>Gene sets for utilization of primary and secondary nutrition supplies in the distal gut of endangered iberian lynx.</title>
        <authorList>
            <person name="Alcaide M."/>
            <person name="Messina E."/>
            <person name="Richter M."/>
            <person name="Bargiela R."/>
            <person name="Peplies J."/>
            <person name="Huws S.A."/>
            <person name="Newbold C.J."/>
            <person name="Golyshin P.N."/>
            <person name="Simon M.A."/>
            <person name="Lopez G."/>
            <person name="Yakimov M.M."/>
            <person name="Ferrer M."/>
        </authorList>
    </citation>
    <scope>NUCLEOTIDE SEQUENCE</scope>
</reference>
<accession>J9FRB9</accession>
<name>J9FRB9_9ZZZZ</name>
<comment type="caution">
    <text evidence="1">The sequence shown here is derived from an EMBL/GenBank/DDBJ whole genome shotgun (WGS) entry which is preliminary data.</text>
</comment>
<protein>
    <submittedName>
        <fullName evidence="1">DNA replication protein</fullName>
    </submittedName>
</protein>
<sequence>MGEKEMKEMGKLGAILREINQRGFFKSIKRFKYMPYDINTALEVIELIGKSRTPKFRIDDENRFAYEQLVRWVHGDPAMQALDPETRQPKPGNLTAGIYIAGSTGSGKSWALEIIAAYTSIDHVQIEIDGETRNLWWQNKRADTICEEYSETGSLQPYRTAQILGIQDFGSEPAESMYMGNRVNVLRQLLEYRGDRTDRLTLLTSNYSLANHTLTDIYGERVTSRLTEMCNYLEIFGTDRRKI</sequence>
<dbReference type="AlphaFoldDB" id="J9FRB9"/>
<dbReference type="SUPFAM" id="SSF52540">
    <property type="entry name" value="P-loop containing nucleoside triphosphate hydrolases"/>
    <property type="match status" value="1"/>
</dbReference>
<dbReference type="EMBL" id="AMCI01007758">
    <property type="protein sequence ID" value="EJW92102.1"/>
    <property type="molecule type" value="Genomic_DNA"/>
</dbReference>
<gene>
    <name evidence="1" type="ORF">EVA_19798</name>
</gene>
<dbReference type="InterPro" id="IPR027417">
    <property type="entry name" value="P-loop_NTPase"/>
</dbReference>
<organism evidence="1">
    <name type="scientific">gut metagenome</name>
    <dbReference type="NCBI Taxonomy" id="749906"/>
    <lineage>
        <taxon>unclassified sequences</taxon>
        <taxon>metagenomes</taxon>
        <taxon>organismal metagenomes</taxon>
    </lineage>
</organism>
<proteinExistence type="predicted"/>
<dbReference type="Gene3D" id="3.40.50.300">
    <property type="entry name" value="P-loop containing nucleotide triphosphate hydrolases"/>
    <property type="match status" value="1"/>
</dbReference>